<name>A0A561CD95_9BURK</name>
<proteinExistence type="predicted"/>
<evidence type="ECO:0000313" key="3">
    <source>
        <dbReference type="Proteomes" id="UP000319722"/>
    </source>
</evidence>
<feature type="region of interest" description="Disordered" evidence="1">
    <location>
        <begin position="135"/>
        <end position="158"/>
    </location>
</feature>
<protein>
    <submittedName>
        <fullName evidence="2">Uncharacterized protein</fullName>
    </submittedName>
</protein>
<organism evidence="2 3">
    <name type="scientific">Variovorax beijingensis</name>
    <dbReference type="NCBI Taxonomy" id="2496117"/>
    <lineage>
        <taxon>Bacteria</taxon>
        <taxon>Pseudomonadati</taxon>
        <taxon>Pseudomonadota</taxon>
        <taxon>Betaproteobacteria</taxon>
        <taxon>Burkholderiales</taxon>
        <taxon>Comamonadaceae</taxon>
        <taxon>Variovorax</taxon>
    </lineage>
</organism>
<evidence type="ECO:0000313" key="2">
    <source>
        <dbReference type="EMBL" id="TWD88950.1"/>
    </source>
</evidence>
<dbReference type="EMBL" id="VIVL01000002">
    <property type="protein sequence ID" value="TWD88950.1"/>
    <property type="molecule type" value="Genomic_DNA"/>
</dbReference>
<dbReference type="AlphaFoldDB" id="A0A561CD95"/>
<accession>A0A561CD95</accession>
<gene>
    <name evidence="2" type="ORF">FB547_102654</name>
</gene>
<evidence type="ECO:0000256" key="1">
    <source>
        <dbReference type="SAM" id="MobiDB-lite"/>
    </source>
</evidence>
<dbReference type="Proteomes" id="UP000319722">
    <property type="component" value="Unassembled WGS sequence"/>
</dbReference>
<comment type="caution">
    <text evidence="2">The sequence shown here is derived from an EMBL/GenBank/DDBJ whole genome shotgun (WGS) entry which is preliminary data.</text>
</comment>
<reference evidence="2 3" key="1">
    <citation type="submission" date="2019-06" db="EMBL/GenBank/DDBJ databases">
        <title>Sorghum-associated microbial communities from plants grown in Nebraska, USA.</title>
        <authorList>
            <person name="Schachtman D."/>
        </authorList>
    </citation>
    <scope>NUCLEOTIDE SEQUENCE [LARGE SCALE GENOMIC DNA]</scope>
    <source>
        <strain evidence="2 3">T529</strain>
    </source>
</reference>
<sequence length="158" mass="17643">MSRTVNSVYGSVNNRDNLSLSRCCCFQTVPNITVARRRNVLALHRRFLEGAIAAGLPAKGLDQAFARKIEISPSMWSQIKSSRPIGDNLARQIEQHCEVEAGWLDKEDRPSEVPDAAEERFIAVAREAWRHANAKGKRELSGWLKQRAARAPGDEPPP</sequence>